<dbReference type="EMBL" id="JXZB01000004">
    <property type="protein sequence ID" value="KIQ61993.1"/>
    <property type="molecule type" value="Genomic_DNA"/>
</dbReference>
<proteinExistence type="predicted"/>
<organism evidence="2 3">
    <name type="scientific">Kitasatospora griseola</name>
    <name type="common">Streptomyces griseolosporeus</name>
    <dbReference type="NCBI Taxonomy" id="2064"/>
    <lineage>
        <taxon>Bacteria</taxon>
        <taxon>Bacillati</taxon>
        <taxon>Actinomycetota</taxon>
        <taxon>Actinomycetes</taxon>
        <taxon>Kitasatosporales</taxon>
        <taxon>Streptomycetaceae</taxon>
        <taxon>Kitasatospora</taxon>
    </lineage>
</organism>
<evidence type="ECO:0000256" key="1">
    <source>
        <dbReference type="SAM" id="MobiDB-lite"/>
    </source>
</evidence>
<evidence type="ECO:0000313" key="3">
    <source>
        <dbReference type="Proteomes" id="UP000032066"/>
    </source>
</evidence>
<dbReference type="Proteomes" id="UP000032066">
    <property type="component" value="Unassembled WGS sequence"/>
</dbReference>
<reference evidence="2 3" key="1">
    <citation type="submission" date="2015-02" db="EMBL/GenBank/DDBJ databases">
        <title>Draft genome sequence of Kitasatospora griseola MF730-N6, a bafilomycin, terpentecin and satosporin producer.</title>
        <authorList>
            <person name="Arens J.C."/>
            <person name="Haltli B."/>
            <person name="Kerr R.G."/>
        </authorList>
    </citation>
    <scope>NUCLEOTIDE SEQUENCE [LARGE SCALE GENOMIC DNA]</scope>
    <source>
        <strain evidence="2 3">MF730-N6</strain>
    </source>
</reference>
<comment type="caution">
    <text evidence="2">The sequence shown here is derived from an EMBL/GenBank/DDBJ whole genome shotgun (WGS) entry which is preliminary data.</text>
</comment>
<name>A0A0D0PTM8_KITGR</name>
<feature type="region of interest" description="Disordered" evidence="1">
    <location>
        <begin position="1"/>
        <end position="26"/>
    </location>
</feature>
<protein>
    <submittedName>
        <fullName evidence="2">Uncharacterized protein</fullName>
    </submittedName>
</protein>
<evidence type="ECO:0000313" key="2">
    <source>
        <dbReference type="EMBL" id="KIQ61993.1"/>
    </source>
</evidence>
<gene>
    <name evidence="2" type="ORF">TR51_22540</name>
</gene>
<keyword evidence="3" id="KW-1185">Reference proteome</keyword>
<dbReference type="AlphaFoldDB" id="A0A0D0PTM8"/>
<accession>A0A0D0PTM8</accession>
<sequence length="126" mass="13364">MPSEGRPRAIDTATIGTPTDVPPASVTDMADRRDRHSARLAGAVTAWGTPEASDAIAALALGVAISRAVTQDQPLLIQEALRHGSTWDRIAAALDVSPADARALYATWSESLAPEEREEARHLADQ</sequence>
<dbReference type="PATRIC" id="fig|2064.6.peg.4845"/>